<evidence type="ECO:0008006" key="3">
    <source>
        <dbReference type="Google" id="ProtNLM"/>
    </source>
</evidence>
<protein>
    <recommendedName>
        <fullName evidence="3">DUF2505 domain-containing protein</fullName>
    </recommendedName>
</protein>
<name>A0A7W8HGN7_9BURK</name>
<sequence length="198" mass="22198">MKRTRRVDMSEAPADDRFRVTQSYPAGIGQLWAVLGTRDYVEHKYRALGSRALRILRFDADETRIEVELERSAPVAAEGLPRWAGVVAGRWQTMRHRSRWQRVDVARVDAWLDIRMAALPVFATGVGRLVERSPASSRLTLEFQAGCGLPVVGREVARLFAGQVQRGLAEDFAFTVDHLEASRGRSQGQGDQANPMPR</sequence>
<keyword evidence="2" id="KW-1185">Reference proteome</keyword>
<dbReference type="Pfam" id="PF10698">
    <property type="entry name" value="DUF2505"/>
    <property type="match status" value="1"/>
</dbReference>
<dbReference type="InterPro" id="IPR019639">
    <property type="entry name" value="DUF2505"/>
</dbReference>
<reference evidence="1 2" key="1">
    <citation type="submission" date="2020-08" db="EMBL/GenBank/DDBJ databases">
        <title>Genomic Encyclopedia of Type Strains, Phase IV (KMG-IV): sequencing the most valuable type-strain genomes for metagenomic binning, comparative biology and taxonomic classification.</title>
        <authorList>
            <person name="Goeker M."/>
        </authorList>
    </citation>
    <scope>NUCLEOTIDE SEQUENCE [LARGE SCALE GENOMIC DNA]</scope>
    <source>
        <strain evidence="1 2">DSM 29781</strain>
    </source>
</reference>
<evidence type="ECO:0000313" key="1">
    <source>
        <dbReference type="EMBL" id="MBB5271696.1"/>
    </source>
</evidence>
<gene>
    <name evidence="1" type="ORF">HNQ70_001706</name>
</gene>
<proteinExistence type="predicted"/>
<organism evidence="1 2">
    <name type="scientific">Quisquiliibacterium transsilvanicum</name>
    <dbReference type="NCBI Taxonomy" id="1549638"/>
    <lineage>
        <taxon>Bacteria</taxon>
        <taxon>Pseudomonadati</taxon>
        <taxon>Pseudomonadota</taxon>
        <taxon>Betaproteobacteria</taxon>
        <taxon>Burkholderiales</taxon>
        <taxon>Burkholderiaceae</taxon>
        <taxon>Quisquiliibacterium</taxon>
    </lineage>
</organism>
<dbReference type="Proteomes" id="UP000532440">
    <property type="component" value="Unassembled WGS sequence"/>
</dbReference>
<dbReference type="RefSeq" id="WP_345119781.1">
    <property type="nucleotide sequence ID" value="NZ_BAABEW010000001.1"/>
</dbReference>
<dbReference type="AlphaFoldDB" id="A0A7W8HGN7"/>
<accession>A0A7W8HGN7</accession>
<dbReference type="EMBL" id="JACHGB010000003">
    <property type="protein sequence ID" value="MBB5271696.1"/>
    <property type="molecule type" value="Genomic_DNA"/>
</dbReference>
<evidence type="ECO:0000313" key="2">
    <source>
        <dbReference type="Proteomes" id="UP000532440"/>
    </source>
</evidence>
<comment type="caution">
    <text evidence="1">The sequence shown here is derived from an EMBL/GenBank/DDBJ whole genome shotgun (WGS) entry which is preliminary data.</text>
</comment>